<keyword evidence="1" id="KW-1133">Transmembrane helix</keyword>
<dbReference type="OrthoDB" id="6431198at2759"/>
<comment type="caution">
    <text evidence="2">The sequence shown here is derived from an EMBL/GenBank/DDBJ whole genome shotgun (WGS) entry which is preliminary data.</text>
</comment>
<evidence type="ECO:0000256" key="1">
    <source>
        <dbReference type="SAM" id="Phobius"/>
    </source>
</evidence>
<sequence>MEGKYLVRPEDKIFSTNSYGTVNPAHEDNKSTSLECSVSKSSGNEKSSKLCSCSVGERCECGKPQRKVLMEPWARYKSITLAVGLSIFGVWLVVIAIVASQGKL</sequence>
<dbReference type="AlphaFoldDB" id="A0A4Y2G620"/>
<keyword evidence="1" id="KW-0472">Membrane</keyword>
<evidence type="ECO:0000313" key="3">
    <source>
        <dbReference type="Proteomes" id="UP000499080"/>
    </source>
</evidence>
<feature type="transmembrane region" description="Helical" evidence="1">
    <location>
        <begin position="79"/>
        <end position="99"/>
    </location>
</feature>
<evidence type="ECO:0000313" key="2">
    <source>
        <dbReference type="EMBL" id="GBM48687.1"/>
    </source>
</evidence>
<reference evidence="2 3" key="1">
    <citation type="journal article" date="2019" name="Sci. Rep.">
        <title>Orb-weaving spider Araneus ventricosus genome elucidates the spidroin gene catalogue.</title>
        <authorList>
            <person name="Kono N."/>
            <person name="Nakamura H."/>
            <person name="Ohtoshi R."/>
            <person name="Moran D.A.P."/>
            <person name="Shinohara A."/>
            <person name="Yoshida Y."/>
            <person name="Fujiwara M."/>
            <person name="Mori M."/>
            <person name="Tomita M."/>
            <person name="Arakawa K."/>
        </authorList>
    </citation>
    <scope>NUCLEOTIDE SEQUENCE [LARGE SCALE GENOMIC DNA]</scope>
</reference>
<dbReference type="EMBL" id="BGPR01001224">
    <property type="protein sequence ID" value="GBM48687.1"/>
    <property type="molecule type" value="Genomic_DNA"/>
</dbReference>
<name>A0A4Y2G620_ARAVE</name>
<keyword evidence="3" id="KW-1185">Reference proteome</keyword>
<protein>
    <submittedName>
        <fullName evidence="2">Uncharacterized protein</fullName>
    </submittedName>
</protein>
<organism evidence="2 3">
    <name type="scientific">Araneus ventricosus</name>
    <name type="common">Orbweaver spider</name>
    <name type="synonym">Epeira ventricosa</name>
    <dbReference type="NCBI Taxonomy" id="182803"/>
    <lineage>
        <taxon>Eukaryota</taxon>
        <taxon>Metazoa</taxon>
        <taxon>Ecdysozoa</taxon>
        <taxon>Arthropoda</taxon>
        <taxon>Chelicerata</taxon>
        <taxon>Arachnida</taxon>
        <taxon>Araneae</taxon>
        <taxon>Araneomorphae</taxon>
        <taxon>Entelegynae</taxon>
        <taxon>Araneoidea</taxon>
        <taxon>Araneidae</taxon>
        <taxon>Araneus</taxon>
    </lineage>
</organism>
<accession>A0A4Y2G620</accession>
<dbReference type="Proteomes" id="UP000499080">
    <property type="component" value="Unassembled WGS sequence"/>
</dbReference>
<gene>
    <name evidence="2" type="ORF">AVEN_192289_1</name>
</gene>
<keyword evidence="1" id="KW-0812">Transmembrane</keyword>
<proteinExistence type="predicted"/>